<feature type="transmembrane region" description="Helical" evidence="2">
    <location>
        <begin position="42"/>
        <end position="65"/>
    </location>
</feature>
<name>A0A6A6HBQ8_VIRVR</name>
<dbReference type="Proteomes" id="UP000800092">
    <property type="component" value="Unassembled WGS sequence"/>
</dbReference>
<feature type="transmembrane region" description="Helical" evidence="2">
    <location>
        <begin position="140"/>
        <end position="162"/>
    </location>
</feature>
<keyword evidence="2" id="KW-1133">Transmembrane helix</keyword>
<keyword evidence="4" id="KW-1185">Reference proteome</keyword>
<evidence type="ECO:0008006" key="5">
    <source>
        <dbReference type="Google" id="ProtNLM"/>
    </source>
</evidence>
<dbReference type="AlphaFoldDB" id="A0A6A6HBQ8"/>
<accession>A0A6A6HBQ8</accession>
<keyword evidence="2" id="KW-0472">Membrane</keyword>
<sequence>MALSGLLFIFWRIVEFVTLIPIIGMLAWFVNGFTDSNQLTPNYILVLFITSVLAGAWALFTLIGYARTRHSGLFVALVDLGFVGALIAGVYELRGIAGQNCSNFSAGSFYVDLGPFGYYGRQSNSPWAANVNKPCAMLKAAFALGIMNIIFFFFTFLLALLIHRNHPEDKVVVKREYHHSRHGSRRSPRRSSRDYDYRPSSSRRSHQSSRRQYYV</sequence>
<gene>
    <name evidence="3" type="ORF">EV356DRAFT_500514</name>
</gene>
<feature type="transmembrane region" description="Helical" evidence="2">
    <location>
        <begin position="7"/>
        <end position="30"/>
    </location>
</feature>
<evidence type="ECO:0000256" key="1">
    <source>
        <dbReference type="SAM" id="MobiDB-lite"/>
    </source>
</evidence>
<evidence type="ECO:0000313" key="3">
    <source>
        <dbReference type="EMBL" id="KAF2235291.1"/>
    </source>
</evidence>
<evidence type="ECO:0000313" key="4">
    <source>
        <dbReference type="Proteomes" id="UP000800092"/>
    </source>
</evidence>
<evidence type="ECO:0000256" key="2">
    <source>
        <dbReference type="SAM" id="Phobius"/>
    </source>
</evidence>
<protein>
    <recommendedName>
        <fullName evidence="5">MARVEL domain-containing protein</fullName>
    </recommendedName>
</protein>
<keyword evidence="2" id="KW-0812">Transmembrane</keyword>
<proteinExistence type="predicted"/>
<feature type="region of interest" description="Disordered" evidence="1">
    <location>
        <begin position="175"/>
        <end position="215"/>
    </location>
</feature>
<feature type="transmembrane region" description="Helical" evidence="2">
    <location>
        <begin position="72"/>
        <end position="91"/>
    </location>
</feature>
<dbReference type="OrthoDB" id="4918558at2759"/>
<dbReference type="EMBL" id="ML991792">
    <property type="protein sequence ID" value="KAF2235291.1"/>
    <property type="molecule type" value="Genomic_DNA"/>
</dbReference>
<feature type="compositionally biased region" description="Basic residues" evidence="1">
    <location>
        <begin position="176"/>
        <end position="190"/>
    </location>
</feature>
<reference evidence="3" key="1">
    <citation type="journal article" date="2020" name="Stud. Mycol.">
        <title>101 Dothideomycetes genomes: a test case for predicting lifestyles and emergence of pathogens.</title>
        <authorList>
            <person name="Haridas S."/>
            <person name="Albert R."/>
            <person name="Binder M."/>
            <person name="Bloem J."/>
            <person name="Labutti K."/>
            <person name="Salamov A."/>
            <person name="Andreopoulos B."/>
            <person name="Baker S."/>
            <person name="Barry K."/>
            <person name="Bills G."/>
            <person name="Bluhm B."/>
            <person name="Cannon C."/>
            <person name="Castanera R."/>
            <person name="Culley D."/>
            <person name="Daum C."/>
            <person name="Ezra D."/>
            <person name="Gonzalez J."/>
            <person name="Henrissat B."/>
            <person name="Kuo A."/>
            <person name="Liang C."/>
            <person name="Lipzen A."/>
            <person name="Lutzoni F."/>
            <person name="Magnuson J."/>
            <person name="Mondo S."/>
            <person name="Nolan M."/>
            <person name="Ohm R."/>
            <person name="Pangilinan J."/>
            <person name="Park H.-J."/>
            <person name="Ramirez L."/>
            <person name="Alfaro M."/>
            <person name="Sun H."/>
            <person name="Tritt A."/>
            <person name="Yoshinaga Y."/>
            <person name="Zwiers L.-H."/>
            <person name="Turgeon B."/>
            <person name="Goodwin S."/>
            <person name="Spatafora J."/>
            <person name="Crous P."/>
            <person name="Grigoriev I."/>
        </authorList>
    </citation>
    <scope>NUCLEOTIDE SEQUENCE</scope>
    <source>
        <strain evidence="3">Tuck. ex Michener</strain>
    </source>
</reference>
<organism evidence="3 4">
    <name type="scientific">Viridothelium virens</name>
    <name type="common">Speckled blister lichen</name>
    <name type="synonym">Trypethelium virens</name>
    <dbReference type="NCBI Taxonomy" id="1048519"/>
    <lineage>
        <taxon>Eukaryota</taxon>
        <taxon>Fungi</taxon>
        <taxon>Dikarya</taxon>
        <taxon>Ascomycota</taxon>
        <taxon>Pezizomycotina</taxon>
        <taxon>Dothideomycetes</taxon>
        <taxon>Dothideomycetes incertae sedis</taxon>
        <taxon>Trypetheliales</taxon>
        <taxon>Trypetheliaceae</taxon>
        <taxon>Viridothelium</taxon>
    </lineage>
</organism>